<dbReference type="PANTHER" id="PTHR42038:SF2">
    <property type="entry name" value="TERPENE CYCLASE AUSL"/>
    <property type="match status" value="1"/>
</dbReference>
<dbReference type="GO" id="GO:0016829">
    <property type="term" value="F:lyase activity"/>
    <property type="evidence" value="ECO:0007669"/>
    <property type="project" value="InterPro"/>
</dbReference>
<dbReference type="Proteomes" id="UP000016922">
    <property type="component" value="Unassembled WGS sequence"/>
</dbReference>
<dbReference type="OMA" id="HENIGFF"/>
<dbReference type="InterPro" id="IPR039020">
    <property type="entry name" value="PaxB-like"/>
</dbReference>
<evidence type="ECO:0000256" key="1">
    <source>
        <dbReference type="ARBA" id="ARBA00004141"/>
    </source>
</evidence>
<dbReference type="OrthoDB" id="5294024at2759"/>
<proteinExistence type="inferred from homology"/>
<feature type="transmembrane region" description="Helical" evidence="6">
    <location>
        <begin position="15"/>
        <end position="37"/>
    </location>
</feature>
<evidence type="ECO:0000256" key="2">
    <source>
        <dbReference type="ARBA" id="ARBA00006757"/>
    </source>
</evidence>
<dbReference type="Pfam" id="PF25129">
    <property type="entry name" value="Pyr4-TMTC"/>
    <property type="match status" value="1"/>
</dbReference>
<organism evidence="7 8">
    <name type="scientific">Glarea lozoyensis (strain ATCC 20868 / MF5171)</name>
    <dbReference type="NCBI Taxonomy" id="1116229"/>
    <lineage>
        <taxon>Eukaryota</taxon>
        <taxon>Fungi</taxon>
        <taxon>Dikarya</taxon>
        <taxon>Ascomycota</taxon>
        <taxon>Pezizomycotina</taxon>
        <taxon>Leotiomycetes</taxon>
        <taxon>Helotiales</taxon>
        <taxon>Helotiaceae</taxon>
        <taxon>Glarea</taxon>
    </lineage>
</organism>
<sequence length="190" mass="21307">MGSSDTPPPHVPPSYMLITNTLLQIGGLLWTACYILSTRVSFKTKTYGMPIFALAFNFGWELIYLMVAPSFLEKAVFTLWCVLDVFLFIGVFKYGEREWKHSPFVGRNLGKIVLVMTIWCCGFHYVSSRFWIENLIGRKEGKGDGADMTELAFWSAAVAQAYGSMACLAQLVVRQHTGGGHENIGFFHCV</sequence>
<evidence type="ECO:0000256" key="6">
    <source>
        <dbReference type="SAM" id="Phobius"/>
    </source>
</evidence>
<keyword evidence="4 6" id="KW-1133">Transmembrane helix</keyword>
<keyword evidence="8" id="KW-1185">Reference proteome</keyword>
<evidence type="ECO:0000313" key="8">
    <source>
        <dbReference type="Proteomes" id="UP000016922"/>
    </source>
</evidence>
<name>S3CD30_GLAL2</name>
<feature type="transmembrane region" description="Helical" evidence="6">
    <location>
        <begin position="112"/>
        <end position="132"/>
    </location>
</feature>
<dbReference type="PANTHER" id="PTHR42038">
    <property type="match status" value="1"/>
</dbReference>
<comment type="similarity">
    <text evidence="2">Belongs to the paxB family.</text>
</comment>
<protein>
    <recommendedName>
        <fullName evidence="9">Integral membrane protein</fullName>
    </recommendedName>
</protein>
<dbReference type="RefSeq" id="XP_008088535.1">
    <property type="nucleotide sequence ID" value="XM_008090344.1"/>
</dbReference>
<evidence type="ECO:0000256" key="4">
    <source>
        <dbReference type="ARBA" id="ARBA00022989"/>
    </source>
</evidence>
<dbReference type="eggNOG" id="ENOG502RZ5S">
    <property type="taxonomic scope" value="Eukaryota"/>
</dbReference>
<evidence type="ECO:0000256" key="3">
    <source>
        <dbReference type="ARBA" id="ARBA00022692"/>
    </source>
</evidence>
<dbReference type="AlphaFoldDB" id="S3CD30"/>
<feature type="transmembrane region" description="Helical" evidence="6">
    <location>
        <begin position="49"/>
        <end position="69"/>
    </location>
</feature>
<gene>
    <name evidence="7" type="ORF">GLAREA_08299</name>
</gene>
<evidence type="ECO:0008006" key="9">
    <source>
        <dbReference type="Google" id="ProtNLM"/>
    </source>
</evidence>
<comment type="subcellular location">
    <subcellularLocation>
        <location evidence="1">Membrane</location>
        <topology evidence="1">Multi-pass membrane protein</topology>
    </subcellularLocation>
</comment>
<dbReference type="EMBL" id="KE145373">
    <property type="protein sequence ID" value="EPE24447.1"/>
    <property type="molecule type" value="Genomic_DNA"/>
</dbReference>
<keyword evidence="5 6" id="KW-0472">Membrane</keyword>
<feature type="transmembrane region" description="Helical" evidence="6">
    <location>
        <begin position="75"/>
        <end position="92"/>
    </location>
</feature>
<evidence type="ECO:0000256" key="5">
    <source>
        <dbReference type="ARBA" id="ARBA00023136"/>
    </source>
</evidence>
<dbReference type="GeneID" id="19467348"/>
<feature type="transmembrane region" description="Helical" evidence="6">
    <location>
        <begin position="152"/>
        <end position="173"/>
    </location>
</feature>
<dbReference type="GO" id="GO:0016020">
    <property type="term" value="C:membrane"/>
    <property type="evidence" value="ECO:0007669"/>
    <property type="project" value="UniProtKB-SubCell"/>
</dbReference>
<keyword evidence="3 6" id="KW-0812">Transmembrane</keyword>
<dbReference type="HOGENOM" id="CLU_087059_0_0_1"/>
<accession>S3CD30</accession>
<dbReference type="KEGG" id="glz:GLAREA_08299"/>
<evidence type="ECO:0000313" key="7">
    <source>
        <dbReference type="EMBL" id="EPE24447.1"/>
    </source>
</evidence>
<reference evidence="7 8" key="1">
    <citation type="journal article" date="2013" name="BMC Genomics">
        <title>Genomics-driven discovery of the pneumocandin biosynthetic gene cluster in the fungus Glarea lozoyensis.</title>
        <authorList>
            <person name="Chen L."/>
            <person name="Yue Q."/>
            <person name="Zhang X."/>
            <person name="Xiang M."/>
            <person name="Wang C."/>
            <person name="Li S."/>
            <person name="Che Y."/>
            <person name="Ortiz-Lopez F.J."/>
            <person name="Bills G.F."/>
            <person name="Liu X."/>
            <person name="An Z."/>
        </authorList>
    </citation>
    <scope>NUCLEOTIDE SEQUENCE [LARGE SCALE GENOMIC DNA]</scope>
    <source>
        <strain evidence="8">ATCC 20868 / MF5171</strain>
    </source>
</reference>